<proteinExistence type="predicted"/>
<feature type="domain" description="Reverse transcriptase" evidence="1">
    <location>
        <begin position="64"/>
        <end position="155"/>
    </location>
</feature>
<gene>
    <name evidence="2" type="ORF">R1flu_027480</name>
</gene>
<evidence type="ECO:0000259" key="1">
    <source>
        <dbReference type="Pfam" id="PF00078"/>
    </source>
</evidence>
<organism evidence="2 3">
    <name type="scientific">Riccia fluitans</name>
    <dbReference type="NCBI Taxonomy" id="41844"/>
    <lineage>
        <taxon>Eukaryota</taxon>
        <taxon>Viridiplantae</taxon>
        <taxon>Streptophyta</taxon>
        <taxon>Embryophyta</taxon>
        <taxon>Marchantiophyta</taxon>
        <taxon>Marchantiopsida</taxon>
        <taxon>Marchantiidae</taxon>
        <taxon>Marchantiales</taxon>
        <taxon>Ricciaceae</taxon>
        <taxon>Riccia</taxon>
    </lineage>
</organism>
<dbReference type="InterPro" id="IPR000477">
    <property type="entry name" value="RT_dom"/>
</dbReference>
<protein>
    <recommendedName>
        <fullName evidence="1">Reverse transcriptase domain-containing protein</fullName>
    </recommendedName>
</protein>
<evidence type="ECO:0000313" key="2">
    <source>
        <dbReference type="EMBL" id="KAL2608907.1"/>
    </source>
</evidence>
<comment type="caution">
    <text evidence="2">The sequence shown here is derived from an EMBL/GenBank/DDBJ whole genome shotgun (WGS) entry which is preliminary data.</text>
</comment>
<dbReference type="Proteomes" id="UP001605036">
    <property type="component" value="Unassembled WGS sequence"/>
</dbReference>
<dbReference type="AlphaFoldDB" id="A0ABD1XIY9"/>
<accession>A0ABD1XIY9</accession>
<dbReference type="InterPro" id="IPR043502">
    <property type="entry name" value="DNA/RNA_pol_sf"/>
</dbReference>
<dbReference type="SUPFAM" id="SSF56672">
    <property type="entry name" value="DNA/RNA polymerases"/>
    <property type="match status" value="1"/>
</dbReference>
<keyword evidence="3" id="KW-1185">Reference proteome</keyword>
<sequence>MAHSPRLSSVGPSGMVFELLCDCFILEDSASGFDLLFQICTHVAQGHMSLAAARLLGASRLLAIEKDSGGVRPIAVGEALYRLVARSLSLQFHATFSDHFGPWQFGVATGGGCETIVHGLRATLDLHPDWVVLQLDIWNAFNTMSWEAIFRELWPAPRTLNPLFPFVRSFYSQSSPLYFSMGTRTGDISTLLSEVRGWDLTGRSARRGSLCFGTLMSTASDCAAAPRLYLSFLRG</sequence>
<reference evidence="2 3" key="1">
    <citation type="submission" date="2024-09" db="EMBL/GenBank/DDBJ databases">
        <title>Chromosome-scale assembly of Riccia fluitans.</title>
        <authorList>
            <person name="Paukszto L."/>
            <person name="Sawicki J."/>
            <person name="Karawczyk K."/>
            <person name="Piernik-Szablinska J."/>
            <person name="Szczecinska M."/>
            <person name="Mazdziarz M."/>
        </authorList>
    </citation>
    <scope>NUCLEOTIDE SEQUENCE [LARGE SCALE GENOMIC DNA]</scope>
    <source>
        <strain evidence="2">Rf_01</strain>
        <tissue evidence="2">Aerial parts of the thallus</tissue>
    </source>
</reference>
<dbReference type="EMBL" id="JBHFFA010000008">
    <property type="protein sequence ID" value="KAL2608907.1"/>
    <property type="molecule type" value="Genomic_DNA"/>
</dbReference>
<name>A0ABD1XIY9_9MARC</name>
<evidence type="ECO:0000313" key="3">
    <source>
        <dbReference type="Proteomes" id="UP001605036"/>
    </source>
</evidence>
<dbReference type="Pfam" id="PF00078">
    <property type="entry name" value="RVT_1"/>
    <property type="match status" value="1"/>
</dbReference>